<gene>
    <name evidence="1" type="ORF">GTHE00462_LOCUS38341</name>
</gene>
<accession>A0A7S4UDH1</accession>
<proteinExistence type="predicted"/>
<dbReference type="AlphaFoldDB" id="A0A7S4UDH1"/>
<protein>
    <submittedName>
        <fullName evidence="1">Uncharacterized protein</fullName>
    </submittedName>
</protein>
<evidence type="ECO:0000313" key="1">
    <source>
        <dbReference type="EMBL" id="CAE2339605.1"/>
    </source>
</evidence>
<organism evidence="1">
    <name type="scientific">Guillardia theta</name>
    <name type="common">Cryptophyte</name>
    <name type="synonym">Cryptomonas phi</name>
    <dbReference type="NCBI Taxonomy" id="55529"/>
    <lineage>
        <taxon>Eukaryota</taxon>
        <taxon>Cryptophyceae</taxon>
        <taxon>Pyrenomonadales</taxon>
        <taxon>Geminigeraceae</taxon>
        <taxon>Guillardia</taxon>
    </lineage>
</organism>
<dbReference type="EMBL" id="HBKN01049042">
    <property type="protein sequence ID" value="CAE2339605.1"/>
    <property type="molecule type" value="Transcribed_RNA"/>
</dbReference>
<sequence length="237" mass="26461">MGYSVGKAAVRPIEGVTARDVTLFARFGAVSNSTNNLAVFEGPYILHYTNMGYKTTRQKFLRMASRKSNMDGRAFFQEALHFFGGKNETHARYMYNKIAVIKNFSFKKDERDNSKDYLRQILVRVVSPSLLIQRARKMLEGQVEEERGRTEVEGSEEGLTSDLCNLSCLPRSVPKRLRKNSTDVDVAGCLLPRCDMSDESGFGFWLSGGGAGGVCHGEIRCFARRDCCALVASSRGR</sequence>
<name>A0A7S4UDH1_GUITH</name>
<reference evidence="1" key="1">
    <citation type="submission" date="2021-01" db="EMBL/GenBank/DDBJ databases">
        <authorList>
            <person name="Corre E."/>
            <person name="Pelletier E."/>
            <person name="Niang G."/>
            <person name="Scheremetjew M."/>
            <person name="Finn R."/>
            <person name="Kale V."/>
            <person name="Holt S."/>
            <person name="Cochrane G."/>
            <person name="Meng A."/>
            <person name="Brown T."/>
            <person name="Cohen L."/>
        </authorList>
    </citation>
    <scope>NUCLEOTIDE SEQUENCE</scope>
    <source>
        <strain evidence="1">CCMP 2712</strain>
    </source>
</reference>